<evidence type="ECO:0000313" key="2">
    <source>
        <dbReference type="Proteomes" id="UP000679260"/>
    </source>
</evidence>
<gene>
    <name evidence="1" type="ORF">VEIS1202513_13830</name>
</gene>
<dbReference type="Proteomes" id="UP000679260">
    <property type="component" value="Chromosome"/>
</dbReference>
<dbReference type="RefSeq" id="WP_213467170.1">
    <property type="nucleotide sequence ID" value="NZ_AP022322.1"/>
</dbReference>
<keyword evidence="2" id="KW-1185">Reference proteome</keyword>
<sequence>MYRCIAKLEIDLEGLGEFYSDVGELTMYQIISAWLQDDLDGPNPENTVFGVSEYALDWMAVLPGDISYRNLFDMGSCKLGNRSESIDYLYAQFLQTLESMKRFEPEYKSLCLDYINVMPQHIEITLTCCKNVDFLLLLKRWLRSCSTYKHPIYYKVKDVYYVKFKGVSNGECMEITNKNR</sequence>
<proteinExistence type="predicted"/>
<organism evidence="1 2">
    <name type="scientific">Veillonella orientalis</name>
    <dbReference type="NCBI Taxonomy" id="2682455"/>
    <lineage>
        <taxon>Bacteria</taxon>
        <taxon>Bacillati</taxon>
        <taxon>Bacillota</taxon>
        <taxon>Negativicutes</taxon>
        <taxon>Veillonellales</taxon>
        <taxon>Veillonellaceae</taxon>
        <taxon>Veillonella</taxon>
    </lineage>
</organism>
<evidence type="ECO:0000313" key="1">
    <source>
        <dbReference type="EMBL" id="BBU36862.1"/>
    </source>
</evidence>
<name>A0ABN5XVV0_9FIRM</name>
<protein>
    <recommendedName>
        <fullName evidence="3">BACK domain-containing protein</fullName>
    </recommendedName>
</protein>
<reference evidence="1 2" key="1">
    <citation type="submission" date="2020-01" db="EMBL/GenBank/DDBJ databases">
        <title>Veillonella burapaensis sp. nov., anaerobic, Gram-stain-negative coccus isolated from saliva of a Thai child.</title>
        <authorList>
            <person name="Mashima I."/>
            <person name="Theodorea C."/>
            <person name="Nakazawa F."/>
            <person name="Thaweboon B."/>
            <person name="Thaweboon S."/>
            <person name="Tamai R."/>
            <person name="Kiyoura Y."/>
        </authorList>
    </citation>
    <scope>NUCLEOTIDE SEQUENCE [LARGE SCALE GENOMIC DNA]</scope>
    <source>
        <strain evidence="1 2">S12025-13</strain>
    </source>
</reference>
<dbReference type="EMBL" id="AP022322">
    <property type="protein sequence ID" value="BBU36862.1"/>
    <property type="molecule type" value="Genomic_DNA"/>
</dbReference>
<evidence type="ECO:0008006" key="3">
    <source>
        <dbReference type="Google" id="ProtNLM"/>
    </source>
</evidence>
<accession>A0ABN5XVV0</accession>